<reference evidence="2 3" key="1">
    <citation type="journal article" date="2012" name="Science">
        <title>The Paleozoic origin of enzymatic lignin decomposition reconstructed from 31 fungal genomes.</title>
        <authorList>
            <person name="Floudas D."/>
            <person name="Binder M."/>
            <person name="Riley R."/>
            <person name="Barry K."/>
            <person name="Blanchette R.A."/>
            <person name="Henrissat B."/>
            <person name="Martinez A.T."/>
            <person name="Otillar R."/>
            <person name="Spatafora J.W."/>
            <person name="Yadav J.S."/>
            <person name="Aerts A."/>
            <person name="Benoit I."/>
            <person name="Boyd A."/>
            <person name="Carlson A."/>
            <person name="Copeland A."/>
            <person name="Coutinho P.M."/>
            <person name="de Vries R.P."/>
            <person name="Ferreira P."/>
            <person name="Findley K."/>
            <person name="Foster B."/>
            <person name="Gaskell J."/>
            <person name="Glotzer D."/>
            <person name="Gorecki P."/>
            <person name="Heitman J."/>
            <person name="Hesse C."/>
            <person name="Hori C."/>
            <person name="Igarashi K."/>
            <person name="Jurgens J.A."/>
            <person name="Kallen N."/>
            <person name="Kersten P."/>
            <person name="Kohler A."/>
            <person name="Kuees U."/>
            <person name="Kumar T.K.A."/>
            <person name="Kuo A."/>
            <person name="LaButti K."/>
            <person name="Larrondo L.F."/>
            <person name="Lindquist E."/>
            <person name="Ling A."/>
            <person name="Lombard V."/>
            <person name="Lucas S."/>
            <person name="Lundell T."/>
            <person name="Martin R."/>
            <person name="McLaughlin D.J."/>
            <person name="Morgenstern I."/>
            <person name="Morin E."/>
            <person name="Murat C."/>
            <person name="Nagy L.G."/>
            <person name="Nolan M."/>
            <person name="Ohm R.A."/>
            <person name="Patyshakuliyeva A."/>
            <person name="Rokas A."/>
            <person name="Ruiz-Duenas F.J."/>
            <person name="Sabat G."/>
            <person name="Salamov A."/>
            <person name="Samejima M."/>
            <person name="Schmutz J."/>
            <person name="Slot J.C."/>
            <person name="St John F."/>
            <person name="Stenlid J."/>
            <person name="Sun H."/>
            <person name="Sun S."/>
            <person name="Syed K."/>
            <person name="Tsang A."/>
            <person name="Wiebenga A."/>
            <person name="Young D."/>
            <person name="Pisabarro A."/>
            <person name="Eastwood D.C."/>
            <person name="Martin F."/>
            <person name="Cullen D."/>
            <person name="Grigoriev I.V."/>
            <person name="Hibbett D.S."/>
        </authorList>
    </citation>
    <scope>NUCLEOTIDE SEQUENCE [LARGE SCALE GENOMIC DNA]</scope>
    <source>
        <strain evidence="2 3">LYAD-421 SS1</strain>
    </source>
</reference>
<dbReference type="EMBL" id="JH719596">
    <property type="protein sequence ID" value="EJF55490.1"/>
    <property type="molecule type" value="Genomic_DNA"/>
</dbReference>
<sequence length="142" mass="15723">MSQRAHNQYTADDGVKWQTYADAFTAWLVQPTRETYPGNPPEGYYDVYKKRQTYAPGPREFAQLVATRSCSSRRRLVAETRSPRTLEAEDDTEDGVREDVGDIAEGEGADAGVSAEEIGPGDRCTFVPLSNPFLSPDVSETL</sequence>
<evidence type="ECO:0000256" key="1">
    <source>
        <dbReference type="SAM" id="MobiDB-lite"/>
    </source>
</evidence>
<feature type="region of interest" description="Disordered" evidence="1">
    <location>
        <begin position="76"/>
        <end position="119"/>
    </location>
</feature>
<dbReference type="HOGENOM" id="CLU_1815730_0_0_1"/>
<gene>
    <name evidence="2" type="ORF">DICSQDRAFT_130587</name>
</gene>
<dbReference type="Proteomes" id="UP000053319">
    <property type="component" value="Unassembled WGS sequence"/>
</dbReference>
<evidence type="ECO:0000313" key="3">
    <source>
        <dbReference type="Proteomes" id="UP000053319"/>
    </source>
</evidence>
<dbReference type="AlphaFoldDB" id="R7SID6"/>
<dbReference type="GeneID" id="18834653"/>
<dbReference type="OrthoDB" id="2757521at2759"/>
<feature type="compositionally biased region" description="Basic and acidic residues" evidence="1">
    <location>
        <begin position="76"/>
        <end position="87"/>
    </location>
</feature>
<protein>
    <submittedName>
        <fullName evidence="2">Uncharacterized protein</fullName>
    </submittedName>
</protein>
<dbReference type="RefSeq" id="XP_007371773.1">
    <property type="nucleotide sequence ID" value="XM_007371711.1"/>
</dbReference>
<proteinExistence type="predicted"/>
<evidence type="ECO:0000313" key="2">
    <source>
        <dbReference type="EMBL" id="EJF55490.1"/>
    </source>
</evidence>
<name>R7SID6_DICSQ</name>
<accession>R7SID6</accession>
<organism evidence="2 3">
    <name type="scientific">Dichomitus squalens (strain LYAD-421)</name>
    <name type="common">Western red white-rot fungus</name>
    <dbReference type="NCBI Taxonomy" id="732165"/>
    <lineage>
        <taxon>Eukaryota</taxon>
        <taxon>Fungi</taxon>
        <taxon>Dikarya</taxon>
        <taxon>Basidiomycota</taxon>
        <taxon>Agaricomycotina</taxon>
        <taxon>Agaricomycetes</taxon>
        <taxon>Polyporales</taxon>
        <taxon>Polyporaceae</taxon>
        <taxon>Dichomitus</taxon>
    </lineage>
</organism>
<dbReference type="KEGG" id="dsq:DICSQDRAFT_130587"/>